<dbReference type="InterPro" id="IPR044680">
    <property type="entry name" value="EX1/2"/>
</dbReference>
<protein>
    <submittedName>
        <fullName evidence="2">Protein EXECUTER 1, chloroplastic</fullName>
    </submittedName>
</protein>
<feature type="compositionally biased region" description="Basic and acidic residues" evidence="1">
    <location>
        <begin position="239"/>
        <end position="254"/>
    </location>
</feature>
<dbReference type="AlphaFoldDB" id="A0A371GKZ8"/>
<keyword evidence="3" id="KW-1185">Reference proteome</keyword>
<dbReference type="STRING" id="157652.A0A371GKZ8"/>
<name>A0A371GKZ8_MUCPR</name>
<feature type="compositionally biased region" description="Acidic residues" evidence="1">
    <location>
        <begin position="318"/>
        <end position="333"/>
    </location>
</feature>
<gene>
    <name evidence="2" type="primary">EX1</name>
    <name evidence="2" type="ORF">CR513_26806</name>
</gene>
<evidence type="ECO:0000313" key="2">
    <source>
        <dbReference type="EMBL" id="RDX91239.1"/>
    </source>
</evidence>
<feature type="region of interest" description="Disordered" evidence="1">
    <location>
        <begin position="316"/>
        <end position="352"/>
    </location>
</feature>
<reference evidence="2" key="1">
    <citation type="submission" date="2018-05" db="EMBL/GenBank/DDBJ databases">
        <title>Draft genome of Mucuna pruriens seed.</title>
        <authorList>
            <person name="Nnadi N.E."/>
            <person name="Vos R."/>
            <person name="Hasami M.H."/>
            <person name="Devisetty U.K."/>
            <person name="Aguiy J.C."/>
        </authorList>
    </citation>
    <scope>NUCLEOTIDE SEQUENCE [LARGE SCALE GENOMIC DNA]</scope>
    <source>
        <strain evidence="2">JCA_2017</strain>
    </source>
</reference>
<dbReference type="Pfam" id="PF12014">
    <property type="entry name" value="Cyclin_D1_bind"/>
    <property type="match status" value="1"/>
</dbReference>
<dbReference type="PANTHER" id="PTHR33917:SF3">
    <property type="entry name" value="PROTEIN EXECUTER 1, CHLOROPLASTIC"/>
    <property type="match status" value="1"/>
</dbReference>
<dbReference type="PANTHER" id="PTHR33917">
    <property type="entry name" value="PROTEIN EXECUTER 1, CHLOROPLASTIC"/>
    <property type="match status" value="1"/>
</dbReference>
<dbReference type="OrthoDB" id="722566at2759"/>
<dbReference type="Proteomes" id="UP000257109">
    <property type="component" value="Unassembled WGS sequence"/>
</dbReference>
<dbReference type="GO" id="GO:0042651">
    <property type="term" value="C:thylakoid membrane"/>
    <property type="evidence" value="ECO:0007669"/>
    <property type="project" value="TreeGrafter"/>
</dbReference>
<evidence type="ECO:0000256" key="1">
    <source>
        <dbReference type="SAM" id="MobiDB-lite"/>
    </source>
</evidence>
<dbReference type="EMBL" id="QJKJ01005174">
    <property type="protein sequence ID" value="RDX91239.1"/>
    <property type="molecule type" value="Genomic_DNA"/>
</dbReference>
<feature type="region of interest" description="Disordered" evidence="1">
    <location>
        <begin position="229"/>
        <end position="287"/>
    </location>
</feature>
<sequence length="677" mass="75423">MTLTHPSMASTSSSIPSSCPTTSKFIFPNSKLCSSFPFSFSLPLPSISHTVSNSLNKFNSLRGSASAEDAEWDWDRWRLHFHEVDEQERLLGILKSHLGDAVLLEDYEDAAKLKVAIAAVATNDTVGTVIFHFNRAIEEERYSDATFLRDEAGIGLVGWWSGMSKDPHGLIIRITPEHGRYVARSYSPGQLATSAVGVPLFEIFLTKKKNGEFKSQVVYLNQRGAFYSPPTTSSEALDAAERSRSVESPEDRSELFVGNPEDPEVADDRNDSSDPSEGMPGFQNVLKDTIPGVKMKVLKVTTPNKVDKDIISKVIEQITDEEGDEDEDEDADKDNETKSPEQKDINSETDDEIELNSCLETSKHEEQNEQNKIAAELSSSLTTKYLLRIPAKLETTGRGSFSFTIEKVVNQLVGHGKGKASPDKSTKTQGQHSIEHVMFNLAKFIRRGKVPSKVLKDVGELMSLSLSQARYYEQLSGTTNFSRIEIPTSLDPLNGLYIGVHGLYSSEVVQLRCRYGHWQEDGGPKEPSNLEFYEYVEALKLTGDPFIPAGQVAFRAKIGKRYQLPHKGIIPEEFGLSEKKIIIGLLNILMLLSSQIARYKGQGRLGEPRFRRPRWVDGELVILDGKRYMNAGPVLGFVFWALKHPFLILWMQSTCPQNSLSTFPRIAILPCGSDPSH</sequence>
<dbReference type="GO" id="GO:0010343">
    <property type="term" value="P:singlet oxygen-mediated programmed cell death"/>
    <property type="evidence" value="ECO:0007669"/>
    <property type="project" value="InterPro"/>
</dbReference>
<accession>A0A371GKZ8</accession>
<proteinExistence type="predicted"/>
<feature type="compositionally biased region" description="Basic and acidic residues" evidence="1">
    <location>
        <begin position="334"/>
        <end position="346"/>
    </location>
</feature>
<organism evidence="2 3">
    <name type="scientific">Mucuna pruriens</name>
    <name type="common">Velvet bean</name>
    <name type="synonym">Dolichos pruriens</name>
    <dbReference type="NCBI Taxonomy" id="157652"/>
    <lineage>
        <taxon>Eukaryota</taxon>
        <taxon>Viridiplantae</taxon>
        <taxon>Streptophyta</taxon>
        <taxon>Embryophyta</taxon>
        <taxon>Tracheophyta</taxon>
        <taxon>Spermatophyta</taxon>
        <taxon>Magnoliopsida</taxon>
        <taxon>eudicotyledons</taxon>
        <taxon>Gunneridae</taxon>
        <taxon>Pentapetalae</taxon>
        <taxon>rosids</taxon>
        <taxon>fabids</taxon>
        <taxon>Fabales</taxon>
        <taxon>Fabaceae</taxon>
        <taxon>Papilionoideae</taxon>
        <taxon>50 kb inversion clade</taxon>
        <taxon>NPAAA clade</taxon>
        <taxon>indigoferoid/millettioid clade</taxon>
        <taxon>Phaseoleae</taxon>
        <taxon>Mucuna</taxon>
    </lineage>
</organism>
<comment type="caution">
    <text evidence="2">The sequence shown here is derived from an EMBL/GenBank/DDBJ whole genome shotgun (WGS) entry which is preliminary data.</text>
</comment>
<evidence type="ECO:0000313" key="3">
    <source>
        <dbReference type="Proteomes" id="UP000257109"/>
    </source>
</evidence>
<feature type="non-terminal residue" evidence="2">
    <location>
        <position position="1"/>
    </location>
</feature>